<reference evidence="5 6" key="1">
    <citation type="submission" date="2010-12" db="EMBL/GenBank/DDBJ databases">
        <title>Whole genome sequence of Anaerolinea thermophila UNI-1.</title>
        <authorList>
            <person name="Narita-Yamada S."/>
            <person name="Kishi E."/>
            <person name="Watanabe Y."/>
            <person name="Takasaki K."/>
            <person name="Ankai A."/>
            <person name="Oguchi A."/>
            <person name="Fukui S."/>
            <person name="Takahashi M."/>
            <person name="Yashiro I."/>
            <person name="Hosoyama A."/>
            <person name="Sekiguchi Y."/>
            <person name="Hanada S."/>
            <person name="Fujita N."/>
        </authorList>
    </citation>
    <scope>NUCLEOTIDE SEQUENCE [LARGE SCALE GENOMIC DNA]</scope>
    <source>
        <strain evidence="6">DSM 14523 / JCM 11388 / NBRC 100420 / UNI-1</strain>
    </source>
</reference>
<dbReference type="PANTHER" id="PTHR42659">
    <property type="entry name" value="XANTHINE DEHYDROGENASE SUBUNIT C-RELATED"/>
    <property type="match status" value="1"/>
</dbReference>
<evidence type="ECO:0000313" key="5">
    <source>
        <dbReference type="EMBL" id="BAJ63508.1"/>
    </source>
</evidence>
<sequence length="293" mass="31585">MLWKRYLFPNSLQEAVQALRDARGRALPVAGGTDLLLQIQQGHHPPVDTLLDVTRIPELTRLERQGEMLFIGAAVPVGRIAVSDLVRRHATALAEACGQIGGPQVRNVATLGGNVAHALPAADGMIALVALGAQAWIASPEGMRQAPILSLFRGPGVSALDLTCEILVGFSLPVVEQGAGSAFARVMRPQGVALPILNMAIWLRRESQQIAEARLTAGPAGPTPRRAEKIEAFLRGKSPQDEGVLETCKGLLRECFAFRTSPARATAEYRYHLSEVLLEKVLFTAWKRAEEGV</sequence>
<proteinExistence type="predicted"/>
<dbReference type="AlphaFoldDB" id="E8N4Z4"/>
<organism evidence="5 6">
    <name type="scientific">Anaerolinea thermophila (strain DSM 14523 / JCM 11388 / NBRC 100420 / UNI-1)</name>
    <dbReference type="NCBI Taxonomy" id="926569"/>
    <lineage>
        <taxon>Bacteria</taxon>
        <taxon>Bacillati</taxon>
        <taxon>Chloroflexota</taxon>
        <taxon>Anaerolineae</taxon>
        <taxon>Anaerolineales</taxon>
        <taxon>Anaerolineaceae</taxon>
        <taxon>Anaerolinea</taxon>
    </lineage>
</organism>
<evidence type="ECO:0000259" key="4">
    <source>
        <dbReference type="PROSITE" id="PS51387"/>
    </source>
</evidence>
<evidence type="ECO:0000256" key="1">
    <source>
        <dbReference type="ARBA" id="ARBA00022630"/>
    </source>
</evidence>
<dbReference type="InterPro" id="IPR002346">
    <property type="entry name" value="Mopterin_DH_FAD-bd"/>
</dbReference>
<dbReference type="InterPro" id="IPR016167">
    <property type="entry name" value="FAD-bd_PCMH_sub1"/>
</dbReference>
<dbReference type="Gene3D" id="3.30.390.50">
    <property type="entry name" value="CO dehydrogenase flavoprotein, C-terminal domain"/>
    <property type="match status" value="1"/>
</dbReference>
<keyword evidence="2" id="KW-0274">FAD</keyword>
<dbReference type="InterPro" id="IPR036683">
    <property type="entry name" value="CO_DH_flav_C_dom_sf"/>
</dbReference>
<evidence type="ECO:0000256" key="3">
    <source>
        <dbReference type="ARBA" id="ARBA00023002"/>
    </source>
</evidence>
<dbReference type="RefSeq" id="WP_013559890.1">
    <property type="nucleotide sequence ID" value="NC_014960.1"/>
</dbReference>
<dbReference type="eggNOG" id="COG1319">
    <property type="taxonomic scope" value="Bacteria"/>
</dbReference>
<dbReference type="PROSITE" id="PS51387">
    <property type="entry name" value="FAD_PCMH"/>
    <property type="match status" value="1"/>
</dbReference>
<dbReference type="InterPro" id="IPR036318">
    <property type="entry name" value="FAD-bd_PCMH-like_sf"/>
</dbReference>
<dbReference type="GO" id="GO:0016491">
    <property type="term" value="F:oxidoreductase activity"/>
    <property type="evidence" value="ECO:0007669"/>
    <property type="project" value="UniProtKB-KW"/>
</dbReference>
<dbReference type="InterPro" id="IPR016169">
    <property type="entry name" value="FAD-bd_PCMH_sub2"/>
</dbReference>
<accession>E8N4Z4</accession>
<dbReference type="Proteomes" id="UP000008922">
    <property type="component" value="Chromosome"/>
</dbReference>
<evidence type="ECO:0000313" key="6">
    <source>
        <dbReference type="Proteomes" id="UP000008922"/>
    </source>
</evidence>
<dbReference type="EMBL" id="AP012029">
    <property type="protein sequence ID" value="BAJ63508.1"/>
    <property type="molecule type" value="Genomic_DNA"/>
</dbReference>
<dbReference type="KEGG" id="atm:ANT_14800"/>
<dbReference type="STRING" id="926569.ANT_14800"/>
<dbReference type="InterPro" id="IPR016166">
    <property type="entry name" value="FAD-bd_PCMH"/>
</dbReference>
<gene>
    <name evidence="5" type="ordered locus">ANT_14800</name>
</gene>
<protein>
    <submittedName>
        <fullName evidence="5">Oxidoreductase</fullName>
    </submittedName>
</protein>
<dbReference type="GO" id="GO:0071949">
    <property type="term" value="F:FAD binding"/>
    <property type="evidence" value="ECO:0007669"/>
    <property type="project" value="InterPro"/>
</dbReference>
<dbReference type="InParanoid" id="E8N4Z4"/>
<name>E8N4Z4_ANATU</name>
<dbReference type="SUPFAM" id="SSF56176">
    <property type="entry name" value="FAD-binding/transporter-associated domain-like"/>
    <property type="match status" value="1"/>
</dbReference>
<dbReference type="OrthoDB" id="9789842at2"/>
<dbReference type="Gene3D" id="3.30.465.10">
    <property type="match status" value="1"/>
</dbReference>
<dbReference type="Pfam" id="PF03450">
    <property type="entry name" value="CO_deh_flav_C"/>
    <property type="match status" value="1"/>
</dbReference>
<dbReference type="SMART" id="SM01092">
    <property type="entry name" value="CO_deh_flav_C"/>
    <property type="match status" value="1"/>
</dbReference>
<dbReference type="Pfam" id="PF00941">
    <property type="entry name" value="FAD_binding_5"/>
    <property type="match status" value="1"/>
</dbReference>
<keyword evidence="1" id="KW-0285">Flavoprotein</keyword>
<keyword evidence="3" id="KW-0560">Oxidoreductase</keyword>
<dbReference type="InterPro" id="IPR005107">
    <property type="entry name" value="CO_DH_flav_C"/>
</dbReference>
<feature type="domain" description="FAD-binding PCMH-type" evidence="4">
    <location>
        <begin position="1"/>
        <end position="177"/>
    </location>
</feature>
<dbReference type="HOGENOM" id="CLU_058050_0_1_0"/>
<dbReference type="PANTHER" id="PTHR42659:SF2">
    <property type="entry name" value="XANTHINE DEHYDROGENASE SUBUNIT C-RELATED"/>
    <property type="match status" value="1"/>
</dbReference>
<dbReference type="Gene3D" id="3.30.43.10">
    <property type="entry name" value="Uridine Diphospho-n-acetylenolpyruvylglucosamine Reductase, domain 2"/>
    <property type="match status" value="1"/>
</dbReference>
<keyword evidence="6" id="KW-1185">Reference proteome</keyword>
<evidence type="ECO:0000256" key="2">
    <source>
        <dbReference type="ARBA" id="ARBA00022827"/>
    </source>
</evidence>
<dbReference type="InterPro" id="IPR051312">
    <property type="entry name" value="Diverse_Substr_Oxidored"/>
</dbReference>
<dbReference type="FunCoup" id="E8N4Z4">
    <property type="interactions" value="53"/>
</dbReference>
<dbReference type="SUPFAM" id="SSF55447">
    <property type="entry name" value="CO dehydrogenase flavoprotein C-terminal domain-like"/>
    <property type="match status" value="1"/>
</dbReference>